<evidence type="ECO:0000313" key="1">
    <source>
        <dbReference type="EMBL" id="VTR96615.1"/>
    </source>
</evidence>
<dbReference type="InterPro" id="IPR006311">
    <property type="entry name" value="TAT_signal"/>
</dbReference>
<protein>
    <recommendedName>
        <fullName evidence="3">Twin-arginine translocation signal domain-containing protein</fullName>
    </recommendedName>
</protein>
<organism evidence="1 2">
    <name type="scientific">Gemmata massiliana</name>
    <dbReference type="NCBI Taxonomy" id="1210884"/>
    <lineage>
        <taxon>Bacteria</taxon>
        <taxon>Pseudomonadati</taxon>
        <taxon>Planctomycetota</taxon>
        <taxon>Planctomycetia</taxon>
        <taxon>Gemmatales</taxon>
        <taxon>Gemmataceae</taxon>
        <taxon>Gemmata</taxon>
    </lineage>
</organism>
<dbReference type="PROSITE" id="PS51318">
    <property type="entry name" value="TAT"/>
    <property type="match status" value="1"/>
</dbReference>
<evidence type="ECO:0000313" key="2">
    <source>
        <dbReference type="Proteomes" id="UP000464178"/>
    </source>
</evidence>
<dbReference type="Proteomes" id="UP000464178">
    <property type="component" value="Chromosome"/>
</dbReference>
<accession>A0A6P2D8A8</accession>
<dbReference type="RefSeq" id="WP_261360859.1">
    <property type="nucleotide sequence ID" value="NZ_LR593886.1"/>
</dbReference>
<sequence length="43" mass="4593">MALPISRRQFIRLSVASALGAGGYGFVRAVQKVRDAARSTSDL</sequence>
<proteinExistence type="predicted"/>
<name>A0A6P2D8A8_9BACT</name>
<dbReference type="EMBL" id="LR593886">
    <property type="protein sequence ID" value="VTR96615.1"/>
    <property type="molecule type" value="Genomic_DNA"/>
</dbReference>
<dbReference type="KEGG" id="gms:SOIL9_11320"/>
<reference evidence="1 2" key="1">
    <citation type="submission" date="2019-05" db="EMBL/GenBank/DDBJ databases">
        <authorList>
            <consortium name="Science for Life Laboratories"/>
        </authorList>
    </citation>
    <scope>NUCLEOTIDE SEQUENCE [LARGE SCALE GENOMIC DNA]</scope>
    <source>
        <strain evidence="1">Soil9</strain>
    </source>
</reference>
<keyword evidence="2" id="KW-1185">Reference proteome</keyword>
<gene>
    <name evidence="1" type="ORF">SOIL9_11320</name>
</gene>
<evidence type="ECO:0008006" key="3">
    <source>
        <dbReference type="Google" id="ProtNLM"/>
    </source>
</evidence>
<dbReference type="AlphaFoldDB" id="A0A6P2D8A8"/>